<dbReference type="InterPro" id="IPR041500">
    <property type="entry name" value="RecC_C"/>
</dbReference>
<dbReference type="Pfam" id="PF04257">
    <property type="entry name" value="Exonuc_V_gamma"/>
    <property type="match status" value="1"/>
</dbReference>
<evidence type="ECO:0000256" key="1">
    <source>
        <dbReference type="ARBA" id="ARBA00022722"/>
    </source>
</evidence>
<dbReference type="InterPro" id="IPR011335">
    <property type="entry name" value="Restrct_endonuc-II-like"/>
</dbReference>
<dbReference type="STRING" id="1035707.SAMN05216552_1006219"/>
<dbReference type="AlphaFoldDB" id="A0A1I7HVK4"/>
<dbReference type="OrthoDB" id="9762834at2"/>
<dbReference type="InterPro" id="IPR006697">
    <property type="entry name" value="RecC"/>
</dbReference>
<keyword evidence="8 10" id="KW-0238">DNA-binding</keyword>
<dbReference type="EMBL" id="FPBO01000006">
    <property type="protein sequence ID" value="SFU64755.1"/>
    <property type="molecule type" value="Genomic_DNA"/>
</dbReference>
<evidence type="ECO:0000256" key="6">
    <source>
        <dbReference type="ARBA" id="ARBA00022839"/>
    </source>
</evidence>
<evidence type="ECO:0000313" key="13">
    <source>
        <dbReference type="Proteomes" id="UP000199391"/>
    </source>
</evidence>
<name>A0A1I7HVK4_9BURK</name>
<dbReference type="GO" id="GO:0009338">
    <property type="term" value="C:exodeoxyribonuclease V complex"/>
    <property type="evidence" value="ECO:0007669"/>
    <property type="project" value="InterPro"/>
</dbReference>
<sequence>MITPGLLILHGNQMEQLRAAVFQWLRGHPLAPLETDIFLVQSNGVAEWLKIALAEELGVCAATRVALPARFLWETYRGMLGRDRVPRVSAFDKAPLTWRLMRLLPALLAGEVFAPLRHFLGDGDPERRLQLAERLADLFDQYQVYRADWLEDWAAGRDLLRTARGEHAPLPDDQKWQGALWREVIASVPEDERGLGRATVHTEFVQAAARGERPQGRLPRRIVLFGVSALPYQTLQALASLARYTQVVLAVPNPCQFYWGDIIDGRDLLRSAHRRQQLRNGRDLAQIPLEELHAHSHPLLASWGRQGRDFVRMLDEFDAAANDAAEASGGDGAAPLRVDLFSEGDGGTLLGQMQAAVRDLLPLSEHPHTPPPDGDRSIEFHVTHSVQREVEVLHDQLLAMFADAQHAGNPLRPRDVVVMVPDIDVFSAAIHAVFAQHKRSDPRYIPFEIGDVNDRSVNPLLVALEWLLRLPQQRCRQSEVRDLLDVPALARRFGLTEDDLPTLGLWTEGSGVRWGLDKKHRAGLDLAPAGEQNAWIFGLRRMLLGYACGGNVAFGGIESYGEVGGLDAALAGSLAQLVEALLAWRDLLAQPRTPAEWGAQARALLAAFFDAREEGDRLTLALLNDTLNRWLDTCDSAGFDEAVPLAVLRESWLGALDEPTLDHQFVSGGVTFCTLMPMRAVPFRVVCLLGMNDGDFPRRARKADFDLLALPGMGRPGDRSRRDDDRYLMLEAVLAARDKLYISWVGRNVRDNSEQPPSVLVSQLIDYLRAGWRLDLEKRTTEHALQPFSRRYFEQGGLPTYAGEWRAAHMGGDGAGDVADAGGDADGAPEELPPFEMDQNYRLRLNTLASFMRQPARYFFRQRLGVLFAEAVLVGEDEEPFSLNALERYGLEDKLLEDDGEPEPVSEVRATLTERAERLEREGLLPIGLVGKHEQRKLVDALVPVRTEWLRLRARYPLPAPKLPVLLSFGAGEARIPLEDWVDQLRSNGTETVWLAQISSKVADKAKPGEKPRPRGDKLIAMWLRQLAAAAQGQPVTGYLVARDAVVKMAPLEPQAAAAALATVVALWRHGMDKPLPTACKTALALVREGDPRAVYDGDFNRDGENTDLCLARLWPDFAALAAEPEWADCSRELYGPLADWLDGQITLTPIAPGDGEDAA</sequence>
<evidence type="ECO:0000256" key="7">
    <source>
        <dbReference type="ARBA" id="ARBA00022840"/>
    </source>
</evidence>
<keyword evidence="3 10" id="KW-0227">DNA damage</keyword>
<evidence type="ECO:0000256" key="10">
    <source>
        <dbReference type="HAMAP-Rule" id="MF_01486"/>
    </source>
</evidence>
<keyword evidence="4 10" id="KW-0378">Hydrolase</keyword>
<proteinExistence type="inferred from homology"/>
<dbReference type="RefSeq" id="WP_093555209.1">
    <property type="nucleotide sequence ID" value="NZ_FPBO01000006.1"/>
</dbReference>
<dbReference type="GO" id="GO:0000724">
    <property type="term" value="P:double-strand break repair via homologous recombination"/>
    <property type="evidence" value="ECO:0007669"/>
    <property type="project" value="UniProtKB-UniRule"/>
</dbReference>
<dbReference type="PIRSF" id="PIRSF000980">
    <property type="entry name" value="RecC"/>
    <property type="match status" value="1"/>
</dbReference>
<keyword evidence="2 10" id="KW-0547">Nucleotide-binding</keyword>
<dbReference type="GO" id="GO:0008854">
    <property type="term" value="F:exodeoxyribonuclease V activity"/>
    <property type="evidence" value="ECO:0007669"/>
    <property type="project" value="InterPro"/>
</dbReference>
<evidence type="ECO:0000256" key="2">
    <source>
        <dbReference type="ARBA" id="ARBA00022741"/>
    </source>
</evidence>
<dbReference type="GO" id="GO:0003677">
    <property type="term" value="F:DNA binding"/>
    <property type="evidence" value="ECO:0007669"/>
    <property type="project" value="UniProtKB-UniRule"/>
</dbReference>
<dbReference type="Pfam" id="PF17946">
    <property type="entry name" value="RecC_C"/>
    <property type="match status" value="1"/>
</dbReference>
<comment type="miscellaneous">
    <text evidence="10">In the RecBCD complex, RecB has a slow 3'-5' helicase, an exonuclease activity and loads RecA onto ssDNA, RecD has a fast 5'-3' helicase activity, while RecC stimulates the ATPase and processivity of the RecB helicase and contributes to recognition of the Chi site.</text>
</comment>
<evidence type="ECO:0000313" key="12">
    <source>
        <dbReference type="EMBL" id="SFU64755.1"/>
    </source>
</evidence>
<dbReference type="InterPro" id="IPR027417">
    <property type="entry name" value="P-loop_NTPase"/>
</dbReference>
<feature type="domain" description="RecC C-terminal" evidence="11">
    <location>
        <begin position="843"/>
        <end position="1089"/>
    </location>
</feature>
<comment type="similarity">
    <text evidence="10">Belongs to the RecC family.</text>
</comment>
<evidence type="ECO:0000256" key="9">
    <source>
        <dbReference type="ARBA" id="ARBA00023204"/>
    </source>
</evidence>
<dbReference type="Proteomes" id="UP000199391">
    <property type="component" value="Unassembled WGS sequence"/>
</dbReference>
<comment type="function">
    <text evidence="10">A helicase/nuclease that prepares dsDNA breaks (DSB) for recombinational DNA repair. Binds to DSBs and unwinds DNA via a highly rapid and processive ATP-dependent bidirectional helicase activity. Unwinds dsDNA until it encounters a Chi (crossover hotspot instigator) sequence from the 3' direction. Cuts ssDNA a few nucleotides 3' to the Chi site. The properties and activities of the enzyme are changed at Chi. The Chi-altered holoenzyme produces a long 3'-ssDNA overhang and facilitates RecA-binding to the ssDNA for homologous DNA recombination and repair. Holoenzyme degrades any linearized DNA that is unable to undergo homologous recombination. In the holoenzyme this subunit recognizes the wild-type Chi sequence, and when added to isolated RecB increases its ATP-dependent helicase processivity.</text>
</comment>
<reference evidence="13" key="1">
    <citation type="submission" date="2016-10" db="EMBL/GenBank/DDBJ databases">
        <authorList>
            <person name="Varghese N."/>
            <person name="Submissions S."/>
        </authorList>
    </citation>
    <scope>NUCLEOTIDE SEQUENCE [LARGE SCALE GENOMIC DNA]</scope>
    <source>
        <strain evidence="13">CGMCC 1.11014</strain>
    </source>
</reference>
<dbReference type="GO" id="GO:0003678">
    <property type="term" value="F:DNA helicase activity"/>
    <property type="evidence" value="ECO:0007669"/>
    <property type="project" value="UniProtKB-UniRule"/>
</dbReference>
<keyword evidence="13" id="KW-1185">Reference proteome</keyword>
<keyword evidence="6 10" id="KW-0269">Exonuclease</keyword>
<dbReference type="Gene3D" id="1.10.10.160">
    <property type="match status" value="1"/>
</dbReference>
<dbReference type="Gene3D" id="1.10.486.10">
    <property type="entry name" value="PCRA, domain 4"/>
    <property type="match status" value="1"/>
</dbReference>
<dbReference type="Gene3D" id="3.40.50.10930">
    <property type="match status" value="1"/>
</dbReference>
<evidence type="ECO:0000256" key="3">
    <source>
        <dbReference type="ARBA" id="ARBA00022763"/>
    </source>
</evidence>
<dbReference type="Gene3D" id="3.40.50.300">
    <property type="entry name" value="P-loop containing nucleotide triphosphate hydrolases"/>
    <property type="match status" value="1"/>
</dbReference>
<dbReference type="SUPFAM" id="SSF52540">
    <property type="entry name" value="P-loop containing nucleoside triphosphate hydrolases"/>
    <property type="match status" value="2"/>
</dbReference>
<dbReference type="GO" id="GO:0005524">
    <property type="term" value="F:ATP binding"/>
    <property type="evidence" value="ECO:0007669"/>
    <property type="project" value="UniProtKB-UniRule"/>
</dbReference>
<dbReference type="InterPro" id="IPR013986">
    <property type="entry name" value="DExx_box_DNA_helicase_dom_sf"/>
</dbReference>
<keyword evidence="9 10" id="KW-0234">DNA repair</keyword>
<evidence type="ECO:0000259" key="11">
    <source>
        <dbReference type="Pfam" id="PF17946"/>
    </source>
</evidence>
<gene>
    <name evidence="10" type="primary">recC</name>
    <name evidence="12" type="ORF">SAMN05216552_1006219</name>
</gene>
<protein>
    <recommendedName>
        <fullName evidence="10">RecBCD enzyme subunit RecC</fullName>
    </recommendedName>
    <alternativeName>
        <fullName evidence="10">Exonuclease V subunit RecC</fullName>
        <shortName evidence="10">ExoV subunit RecC</shortName>
    </alternativeName>
    <alternativeName>
        <fullName evidence="10">Helicase/nuclease RecBCD subunit RecC</fullName>
    </alternativeName>
</protein>
<dbReference type="PANTHER" id="PTHR30591">
    <property type="entry name" value="RECBCD ENZYME SUBUNIT RECC"/>
    <property type="match status" value="1"/>
</dbReference>
<evidence type="ECO:0000256" key="8">
    <source>
        <dbReference type="ARBA" id="ARBA00023125"/>
    </source>
</evidence>
<evidence type="ECO:0000256" key="4">
    <source>
        <dbReference type="ARBA" id="ARBA00022801"/>
    </source>
</evidence>
<dbReference type="SUPFAM" id="SSF52980">
    <property type="entry name" value="Restriction endonuclease-like"/>
    <property type="match status" value="1"/>
</dbReference>
<keyword evidence="1 10" id="KW-0540">Nuclease</keyword>
<keyword evidence="5 10" id="KW-0347">Helicase</keyword>
<dbReference type="PANTHER" id="PTHR30591:SF1">
    <property type="entry name" value="RECBCD ENZYME SUBUNIT RECC"/>
    <property type="match status" value="1"/>
</dbReference>
<evidence type="ECO:0000256" key="5">
    <source>
        <dbReference type="ARBA" id="ARBA00022806"/>
    </source>
</evidence>
<dbReference type="Gene3D" id="1.10.10.990">
    <property type="match status" value="1"/>
</dbReference>
<keyword evidence="7 10" id="KW-0067">ATP-binding</keyword>
<dbReference type="HAMAP" id="MF_01486">
    <property type="entry name" value="RecC"/>
    <property type="match status" value="1"/>
</dbReference>
<organism evidence="12 13">
    <name type="scientific">Pseudoduganella namucuonensis</name>
    <dbReference type="NCBI Taxonomy" id="1035707"/>
    <lineage>
        <taxon>Bacteria</taxon>
        <taxon>Pseudomonadati</taxon>
        <taxon>Pseudomonadota</taxon>
        <taxon>Betaproteobacteria</taxon>
        <taxon>Burkholderiales</taxon>
        <taxon>Oxalobacteraceae</taxon>
        <taxon>Telluria group</taxon>
        <taxon>Pseudoduganella</taxon>
    </lineage>
</organism>
<dbReference type="NCBIfam" id="TIGR01450">
    <property type="entry name" value="recC"/>
    <property type="match status" value="1"/>
</dbReference>
<accession>A0A1I7HVK4</accession>
<comment type="subunit">
    <text evidence="10">Heterotrimer of RecB, RecC and RecD. All subunits contribute to DNA-binding.</text>
</comment>